<dbReference type="EMBL" id="DPBP01000011">
    <property type="protein sequence ID" value="HCE16775.1"/>
    <property type="molecule type" value="Genomic_DNA"/>
</dbReference>
<dbReference type="OrthoDB" id="162566at2"/>
<proteinExistence type="predicted"/>
<evidence type="ECO:0000313" key="1">
    <source>
        <dbReference type="EMBL" id="HCE16775.1"/>
    </source>
</evidence>
<dbReference type="SUPFAM" id="SSF109854">
    <property type="entry name" value="DinB/YfiT-like putative metalloenzymes"/>
    <property type="match status" value="1"/>
</dbReference>
<dbReference type="Gene3D" id="1.20.120.450">
    <property type="entry name" value="dinb family like domain"/>
    <property type="match status" value="1"/>
</dbReference>
<organism evidence="1 2">
    <name type="scientific">Anaerolinea thermolimosa</name>
    <dbReference type="NCBI Taxonomy" id="229919"/>
    <lineage>
        <taxon>Bacteria</taxon>
        <taxon>Bacillati</taxon>
        <taxon>Chloroflexota</taxon>
        <taxon>Anaerolineae</taxon>
        <taxon>Anaerolineales</taxon>
        <taxon>Anaerolineaceae</taxon>
        <taxon>Anaerolinea</taxon>
    </lineage>
</organism>
<dbReference type="RefSeq" id="WP_062195132.1">
    <property type="nucleotide sequence ID" value="NZ_DF967965.1"/>
</dbReference>
<dbReference type="InterPro" id="IPR012550">
    <property type="entry name" value="DUF1706"/>
</dbReference>
<evidence type="ECO:0000313" key="2">
    <source>
        <dbReference type="Proteomes" id="UP000264141"/>
    </source>
</evidence>
<reference evidence="1 2" key="1">
    <citation type="journal article" date="2018" name="Nat. Biotechnol.">
        <title>A standardized bacterial taxonomy based on genome phylogeny substantially revises the tree of life.</title>
        <authorList>
            <person name="Parks D.H."/>
            <person name="Chuvochina M."/>
            <person name="Waite D.W."/>
            <person name="Rinke C."/>
            <person name="Skarshewski A."/>
            <person name="Chaumeil P.A."/>
            <person name="Hugenholtz P."/>
        </authorList>
    </citation>
    <scope>NUCLEOTIDE SEQUENCE [LARGE SCALE GENOMIC DNA]</scope>
    <source>
        <strain evidence="1">UBA8781</strain>
    </source>
</reference>
<dbReference type="Pfam" id="PF08020">
    <property type="entry name" value="DUF1706"/>
    <property type="match status" value="1"/>
</dbReference>
<name>A0A3D1JEY0_9CHLR</name>
<dbReference type="Proteomes" id="UP000264141">
    <property type="component" value="Unassembled WGS sequence"/>
</dbReference>
<accession>A0A3D1JEY0</accession>
<comment type="caution">
    <text evidence="1">The sequence shown here is derived from an EMBL/GenBank/DDBJ whole genome shotgun (WGS) entry which is preliminary data.</text>
</comment>
<protein>
    <submittedName>
        <fullName evidence="1">ClbS/DfsB family four-helix bundle protein</fullName>
    </submittedName>
</protein>
<gene>
    <name evidence="1" type="ORF">DEQ80_02835</name>
</gene>
<sequence length="164" mass="19097">MKKDELLTRIQSTRKQLLDILTAVPLEYREIPGATGEWSVKDVIVHLNYWGSMLVTMLYQVRQGAAPTTVHFDPALDVEALNRRWYEMGKDRPWEAAWADFEALHRQVLRRVAEFSEAELNDPHLHPKLGGRCLWEFIATDTYHHDEEHIAPLQAWLETLPGRN</sequence>
<dbReference type="InterPro" id="IPR034660">
    <property type="entry name" value="DinB/YfiT-like"/>
</dbReference>
<dbReference type="AlphaFoldDB" id="A0A3D1JEY0"/>
<dbReference type="STRING" id="229919.GCA_001050195_02799"/>